<dbReference type="AlphaFoldDB" id="A0A0D0RUT7"/>
<dbReference type="GO" id="GO:0003677">
    <property type="term" value="F:DNA binding"/>
    <property type="evidence" value="ECO:0007669"/>
    <property type="project" value="UniProtKB-KW"/>
</dbReference>
<feature type="domain" description="Type I restriction modification DNA specificity" evidence="4">
    <location>
        <begin position="222"/>
        <end position="400"/>
    </location>
</feature>
<dbReference type="PANTHER" id="PTHR30408">
    <property type="entry name" value="TYPE-1 RESTRICTION ENZYME ECOKI SPECIFICITY PROTEIN"/>
    <property type="match status" value="1"/>
</dbReference>
<evidence type="ECO:0000256" key="2">
    <source>
        <dbReference type="ARBA" id="ARBA00022747"/>
    </source>
</evidence>
<gene>
    <name evidence="5" type="ORF">LH47_00617</name>
</gene>
<dbReference type="EMBL" id="JXTH01000007">
    <property type="protein sequence ID" value="KIQ95362.1"/>
    <property type="molecule type" value="Genomic_DNA"/>
</dbReference>
<dbReference type="CDD" id="cd17260">
    <property type="entry name" value="RMtype1_S_EcoEI-TRD1-CR1_like"/>
    <property type="match status" value="1"/>
</dbReference>
<dbReference type="SUPFAM" id="SSF116734">
    <property type="entry name" value="DNA methylase specificity domain"/>
    <property type="match status" value="2"/>
</dbReference>
<evidence type="ECO:0000313" key="6">
    <source>
        <dbReference type="Proteomes" id="UP000032102"/>
    </source>
</evidence>
<evidence type="ECO:0000256" key="1">
    <source>
        <dbReference type="ARBA" id="ARBA00010923"/>
    </source>
</evidence>
<dbReference type="InterPro" id="IPR044946">
    <property type="entry name" value="Restrct_endonuc_typeI_TRD_sf"/>
</dbReference>
<dbReference type="Gene3D" id="1.10.287.1120">
    <property type="entry name" value="Bipartite methylase S protein"/>
    <property type="match status" value="1"/>
</dbReference>
<protein>
    <submittedName>
        <fullName evidence="5">Type I restriction enzyme EcoKI specificity protein</fullName>
    </submittedName>
</protein>
<name>A0A0D0RUT7_9BACL</name>
<dbReference type="Pfam" id="PF01420">
    <property type="entry name" value="Methylase_S"/>
    <property type="match status" value="2"/>
</dbReference>
<keyword evidence="2" id="KW-0680">Restriction system</keyword>
<comment type="caution">
    <text evidence="5">The sequence shown here is derived from an EMBL/GenBank/DDBJ whole genome shotgun (WGS) entry which is preliminary data.</text>
</comment>
<evidence type="ECO:0000259" key="4">
    <source>
        <dbReference type="Pfam" id="PF01420"/>
    </source>
</evidence>
<comment type="similarity">
    <text evidence="1">Belongs to the type-I restriction system S methylase family.</text>
</comment>
<keyword evidence="3" id="KW-0238">DNA-binding</keyword>
<dbReference type="Proteomes" id="UP000032102">
    <property type="component" value="Unassembled WGS sequence"/>
</dbReference>
<organism evidence="5 6">
    <name type="scientific">Anoxybacillus thermarum</name>
    <dbReference type="NCBI Taxonomy" id="404937"/>
    <lineage>
        <taxon>Bacteria</taxon>
        <taxon>Bacillati</taxon>
        <taxon>Bacillota</taxon>
        <taxon>Bacilli</taxon>
        <taxon>Bacillales</taxon>
        <taxon>Anoxybacillaceae</taxon>
        <taxon>Anoxybacillus</taxon>
    </lineage>
</organism>
<dbReference type="PANTHER" id="PTHR30408:SF12">
    <property type="entry name" value="TYPE I RESTRICTION ENZYME MJAVIII SPECIFICITY SUBUNIT"/>
    <property type="match status" value="1"/>
</dbReference>
<dbReference type="Gene3D" id="3.90.220.20">
    <property type="entry name" value="DNA methylase specificity domains"/>
    <property type="match status" value="2"/>
</dbReference>
<accession>A0A0D0RUT7</accession>
<keyword evidence="6" id="KW-1185">Reference proteome</keyword>
<dbReference type="GO" id="GO:0009307">
    <property type="term" value="P:DNA restriction-modification system"/>
    <property type="evidence" value="ECO:0007669"/>
    <property type="project" value="UniProtKB-KW"/>
</dbReference>
<feature type="domain" description="Type I restriction modification DNA specificity" evidence="4">
    <location>
        <begin position="14"/>
        <end position="191"/>
    </location>
</feature>
<dbReference type="RefSeq" id="WP_043964705.1">
    <property type="nucleotide sequence ID" value="NZ_JXTH01000007.1"/>
</dbReference>
<reference evidence="5 6" key="1">
    <citation type="submission" date="2015-01" db="EMBL/GenBank/DDBJ databases">
        <title>Draft genome of Anoxybacillus thermarum strain AF/04.</title>
        <authorList>
            <person name="Poli A."/>
            <person name="Nicolaus B."/>
            <person name="Chan K.-G."/>
            <person name="Kahar U.M."/>
            <person name="Yaakob A.S."/>
            <person name="Chan C.S."/>
            <person name="Goh K.M."/>
        </authorList>
    </citation>
    <scope>NUCLEOTIDE SEQUENCE [LARGE SCALE GENOMIC DNA]</scope>
    <source>
        <strain evidence="5 6">AF/04</strain>
    </source>
</reference>
<dbReference type="REBASE" id="114696">
    <property type="entry name" value="S.AthAF04ORF616P"/>
</dbReference>
<dbReference type="PATRIC" id="fig|404937.3.peg.632"/>
<evidence type="ECO:0000256" key="3">
    <source>
        <dbReference type="ARBA" id="ARBA00023125"/>
    </source>
</evidence>
<evidence type="ECO:0000313" key="5">
    <source>
        <dbReference type="EMBL" id="KIQ95362.1"/>
    </source>
</evidence>
<sequence>MVSEYKKTPLGFLPQSWKVKKLRDVATRITEKNKDRTDNVLTISAKFGLVNQKEFFNKSVASKNLSGYYYLQEGDFAYNKSYSEGYPFGAIKMLERYDQGIVSTLYICFRLTGNNTDSLFYKYYFDSNLWNEEVRLIAKEGGRSHGLLNVGVDEFFDILLPLPPLEEQRKIAAILSSVDEAIEKTEAIIEQTEKVKKGLMQQLLTKGIGHTKFKKTEIGEIPEEWEVKQLAEVCVINPTYRVEKGTICSYVEMGAVNENSPHISYFGKREAGKGGGSRFKENDVLFARITPCTENGKTALVPKLESEVGIGSTEFIVLSPLKQILDPKFLYYFVKSDRVRNYAISRMTGTTGRQRVPKEVFEQELMIALPPNDEQKKIGEILYNYDKKIDHEKRRKNQLQTIKKGLMQVLLTGKVRVKVDDEVMLQ</sequence>
<dbReference type="InterPro" id="IPR052021">
    <property type="entry name" value="Type-I_RS_S_subunit"/>
</dbReference>
<proteinExistence type="inferred from homology"/>
<dbReference type="InterPro" id="IPR000055">
    <property type="entry name" value="Restrct_endonuc_typeI_TRD"/>
</dbReference>